<evidence type="ECO:0000256" key="1">
    <source>
        <dbReference type="SAM" id="SignalP"/>
    </source>
</evidence>
<organism evidence="2 3">
    <name type="scientific">Suillus luteus UH-Slu-Lm8-n1</name>
    <dbReference type="NCBI Taxonomy" id="930992"/>
    <lineage>
        <taxon>Eukaryota</taxon>
        <taxon>Fungi</taxon>
        <taxon>Dikarya</taxon>
        <taxon>Basidiomycota</taxon>
        <taxon>Agaricomycotina</taxon>
        <taxon>Agaricomycetes</taxon>
        <taxon>Agaricomycetidae</taxon>
        <taxon>Boletales</taxon>
        <taxon>Suillineae</taxon>
        <taxon>Suillaceae</taxon>
        <taxon>Suillus</taxon>
    </lineage>
</organism>
<gene>
    <name evidence="2" type="ORF">CY34DRAFT_13942</name>
</gene>
<feature type="chain" id="PRO_5002207207" evidence="1">
    <location>
        <begin position="20"/>
        <end position="594"/>
    </location>
</feature>
<dbReference type="PANTHER" id="PTHR35204">
    <property type="entry name" value="YALI0A21131P"/>
    <property type="match status" value="1"/>
</dbReference>
<dbReference type="HOGENOM" id="CLU_017366_2_1_1"/>
<dbReference type="InterPro" id="IPR038921">
    <property type="entry name" value="YOR389W-like"/>
</dbReference>
<dbReference type="EMBL" id="KN835315">
    <property type="protein sequence ID" value="KIK40115.1"/>
    <property type="molecule type" value="Genomic_DNA"/>
</dbReference>
<dbReference type="Proteomes" id="UP000054485">
    <property type="component" value="Unassembled WGS sequence"/>
</dbReference>
<reference evidence="2 3" key="1">
    <citation type="submission" date="2014-04" db="EMBL/GenBank/DDBJ databases">
        <authorList>
            <consortium name="DOE Joint Genome Institute"/>
            <person name="Kuo A."/>
            <person name="Ruytinx J."/>
            <person name="Rineau F."/>
            <person name="Colpaert J."/>
            <person name="Kohler A."/>
            <person name="Nagy L.G."/>
            <person name="Floudas D."/>
            <person name="Copeland A."/>
            <person name="Barry K.W."/>
            <person name="Cichocki N."/>
            <person name="Veneault-Fourrey C."/>
            <person name="LaButti K."/>
            <person name="Lindquist E.A."/>
            <person name="Lipzen A."/>
            <person name="Lundell T."/>
            <person name="Morin E."/>
            <person name="Murat C."/>
            <person name="Sun H."/>
            <person name="Tunlid A."/>
            <person name="Henrissat B."/>
            <person name="Grigoriev I.V."/>
            <person name="Hibbett D.S."/>
            <person name="Martin F."/>
            <person name="Nordberg H.P."/>
            <person name="Cantor M.N."/>
            <person name="Hua S.X."/>
        </authorList>
    </citation>
    <scope>NUCLEOTIDE SEQUENCE [LARGE SCALE GENOMIC DNA]</scope>
    <source>
        <strain evidence="2 3">UH-Slu-Lm8-n1</strain>
    </source>
</reference>
<evidence type="ECO:0000313" key="2">
    <source>
        <dbReference type="EMBL" id="KIK40115.1"/>
    </source>
</evidence>
<proteinExistence type="predicted"/>
<dbReference type="STRING" id="930992.A0A0C9ZQX7"/>
<evidence type="ECO:0000313" key="3">
    <source>
        <dbReference type="Proteomes" id="UP000054485"/>
    </source>
</evidence>
<feature type="signal peptide" evidence="1">
    <location>
        <begin position="1"/>
        <end position="19"/>
    </location>
</feature>
<accession>A0A0C9ZQX7</accession>
<dbReference type="PANTHER" id="PTHR35204:SF1">
    <property type="entry name" value="ENTEROTOXIN"/>
    <property type="match status" value="1"/>
</dbReference>
<dbReference type="InParanoid" id="A0A0C9ZQX7"/>
<protein>
    <submittedName>
        <fullName evidence="2">Uncharacterized protein</fullName>
    </submittedName>
</protein>
<keyword evidence="1" id="KW-0732">Signal</keyword>
<keyword evidence="3" id="KW-1185">Reference proteome</keyword>
<dbReference type="OrthoDB" id="10261782at2759"/>
<reference evidence="3" key="2">
    <citation type="submission" date="2015-01" db="EMBL/GenBank/DDBJ databases">
        <title>Evolutionary Origins and Diversification of the Mycorrhizal Mutualists.</title>
        <authorList>
            <consortium name="DOE Joint Genome Institute"/>
            <consortium name="Mycorrhizal Genomics Consortium"/>
            <person name="Kohler A."/>
            <person name="Kuo A."/>
            <person name="Nagy L.G."/>
            <person name="Floudas D."/>
            <person name="Copeland A."/>
            <person name="Barry K.W."/>
            <person name="Cichocki N."/>
            <person name="Veneault-Fourrey C."/>
            <person name="LaButti K."/>
            <person name="Lindquist E.A."/>
            <person name="Lipzen A."/>
            <person name="Lundell T."/>
            <person name="Morin E."/>
            <person name="Murat C."/>
            <person name="Riley R."/>
            <person name="Ohm R."/>
            <person name="Sun H."/>
            <person name="Tunlid A."/>
            <person name="Henrissat B."/>
            <person name="Grigoriev I.V."/>
            <person name="Hibbett D.S."/>
            <person name="Martin F."/>
        </authorList>
    </citation>
    <scope>NUCLEOTIDE SEQUENCE [LARGE SCALE GENOMIC DNA]</scope>
    <source>
        <strain evidence="3">UH-Slu-Lm8-n1</strain>
    </source>
</reference>
<sequence>MRYQSLVAALSLLGSAALALHDQQFPISTAGEPCVRPLDITNLNNGKPHSYSFGSNIEEWRFDEGPAENATGNLIFDTVHSLLQHWSNTRYRNGHNMVPGVIPTGTLLYHGTSRNTIPSGPDWIATDPEHSLVFARGDGSGWHLTLAAMRPLKVLYFDGSSAAKLSEGTMDTQDIIAWGEVQPERVFDEQSRIKDLCSWGKEFGIDGFASEVMLCDFTAGVEVVSFLHVRVLAKEKNPWPYRDPTPPPPDPDALIRTFEAMHSGSWHNRYPGDSRIVLDLTGLVSLYDIALAPSLVPVRAGLERCDHRVLGISSEDISRVKKRLIEVITRPDPGSGIDWKTLTHVIVDRYADRLELMQHLLNFTSSDSQELLQRAKLVQIQLRIMFTPYLLDDIAVPSAGASGVGDLQWASPIFRHCATTHTTVIKNQMPSMTPSERLLLKAIEDTTREICRVTTNMWAVGVLSGLDDLFPIKLNGEPNVAQMMIDWRRDIQKLMSWLDWSIWIKCQPACAPEEMCYLPTWPVNAPMPQHPRPLPRDPRNTTDAPAEMDHLADRVGHPPEDPAVADAFFFIGTPTEEWRKPHPKCIRLIAPYEF</sequence>
<dbReference type="AlphaFoldDB" id="A0A0C9ZQX7"/>
<name>A0A0C9ZQX7_9AGAM</name>